<comment type="subcellular location">
    <subcellularLocation>
        <location evidence="1 7">Cell membrane</location>
        <topology evidence="1 7">Multi-pass membrane protein</topology>
    </subcellularLocation>
</comment>
<dbReference type="EMBL" id="JAAXCZ010000019">
    <property type="protein sequence ID" value="MBC2384636.1"/>
    <property type="molecule type" value="Genomic_DNA"/>
</dbReference>
<dbReference type="PROSITE" id="PS50928">
    <property type="entry name" value="ABC_TM1"/>
    <property type="match status" value="1"/>
</dbReference>
<dbReference type="InterPro" id="IPR035906">
    <property type="entry name" value="MetI-like_sf"/>
</dbReference>
<gene>
    <name evidence="9" type="ORF">HF209_27200</name>
    <name evidence="10" type="ORF">HF257_23680</name>
</gene>
<proteinExistence type="inferred from homology"/>
<evidence type="ECO:0000256" key="1">
    <source>
        <dbReference type="ARBA" id="ARBA00004651"/>
    </source>
</evidence>
<evidence type="ECO:0000256" key="3">
    <source>
        <dbReference type="ARBA" id="ARBA00022475"/>
    </source>
</evidence>
<evidence type="ECO:0000259" key="8">
    <source>
        <dbReference type="PROSITE" id="PS50928"/>
    </source>
</evidence>
<keyword evidence="2 7" id="KW-0813">Transport</keyword>
<dbReference type="AlphaFoldDB" id="A0A7X1AQZ0"/>
<comment type="caution">
    <text evidence="10">The sequence shown here is derived from an EMBL/GenBank/DDBJ whole genome shotgun (WGS) entry which is preliminary data.</text>
</comment>
<evidence type="ECO:0000256" key="5">
    <source>
        <dbReference type="ARBA" id="ARBA00022989"/>
    </source>
</evidence>
<dbReference type="Proteomes" id="UP000534677">
    <property type="component" value="Unassembled WGS sequence"/>
</dbReference>
<evidence type="ECO:0000256" key="7">
    <source>
        <dbReference type="RuleBase" id="RU363032"/>
    </source>
</evidence>
<evidence type="ECO:0000313" key="12">
    <source>
        <dbReference type="Proteomes" id="UP000534677"/>
    </source>
</evidence>
<feature type="transmembrane region" description="Helical" evidence="7">
    <location>
        <begin position="82"/>
        <end position="103"/>
    </location>
</feature>
<dbReference type="EMBL" id="JAAXCY010000010">
    <property type="protein sequence ID" value="MBC2409020.1"/>
    <property type="molecule type" value="Genomic_DNA"/>
</dbReference>
<organism evidence="10 11">
    <name type="scientific">Pseudomonas cremoris</name>
    <dbReference type="NCBI Taxonomy" id="2724178"/>
    <lineage>
        <taxon>Bacteria</taxon>
        <taxon>Pseudomonadati</taxon>
        <taxon>Pseudomonadota</taxon>
        <taxon>Gammaproteobacteria</taxon>
        <taxon>Pseudomonadales</taxon>
        <taxon>Pseudomonadaceae</taxon>
        <taxon>Pseudomonas</taxon>
    </lineage>
</organism>
<dbReference type="InterPro" id="IPR000515">
    <property type="entry name" value="MetI-like"/>
</dbReference>
<feature type="transmembrane region" description="Helical" evidence="7">
    <location>
        <begin position="20"/>
        <end position="41"/>
    </location>
</feature>
<dbReference type="SUPFAM" id="SSF161098">
    <property type="entry name" value="MetI-like"/>
    <property type="match status" value="1"/>
</dbReference>
<name>A0A7X1AQZ0_9PSED</name>
<keyword evidence="5 7" id="KW-1133">Transmembrane helix</keyword>
<feature type="domain" description="ABC transmembrane type-1" evidence="8">
    <location>
        <begin position="75"/>
        <end position="255"/>
    </location>
</feature>
<feature type="transmembrane region" description="Helical" evidence="7">
    <location>
        <begin position="115"/>
        <end position="135"/>
    </location>
</feature>
<dbReference type="GO" id="GO:0005886">
    <property type="term" value="C:plasma membrane"/>
    <property type="evidence" value="ECO:0007669"/>
    <property type="project" value="UniProtKB-SubCell"/>
</dbReference>
<keyword evidence="4 7" id="KW-0812">Transmembrane</keyword>
<evidence type="ECO:0000256" key="6">
    <source>
        <dbReference type="ARBA" id="ARBA00023136"/>
    </source>
</evidence>
<evidence type="ECO:0000256" key="4">
    <source>
        <dbReference type="ARBA" id="ARBA00022692"/>
    </source>
</evidence>
<dbReference type="CDD" id="cd06261">
    <property type="entry name" value="TM_PBP2"/>
    <property type="match status" value="1"/>
</dbReference>
<dbReference type="PANTHER" id="PTHR30151:SF39">
    <property type="entry name" value="ABC TRANSPORTER PERMEASE PROTEIN"/>
    <property type="match status" value="1"/>
</dbReference>
<evidence type="ECO:0000313" key="10">
    <source>
        <dbReference type="EMBL" id="MBC2409020.1"/>
    </source>
</evidence>
<sequence>MSSLPTATVLPRPTKRRAWLRLSPLSWLVSPLLVLLAWAWLAQSGRYSEQLLVPPAVVWDTFKDLLRSGELWEHIQYSLSRLGIGFACGAGAGLAFGVVLALSKIVEVYCSPLFHTVRQIPSIALIPMFILAFGVEETFKVLIVTKAVFFPVALATSEGIKAIPRSYFEVGRIYRLPLRHLLLDIAFPAAAPPILTGIRIGLSRAWMVLVAAELLAADSGLGQMIEMARQMMRIDIVMVGVVVIGVIGFTLDYGFRLLEKRLFRWKTR</sequence>
<accession>A0A7X1AQZ0</accession>
<keyword evidence="3" id="KW-1003">Cell membrane</keyword>
<feature type="transmembrane region" description="Helical" evidence="7">
    <location>
        <begin position="236"/>
        <end position="255"/>
    </location>
</feature>
<dbReference type="Gene3D" id="1.10.3720.10">
    <property type="entry name" value="MetI-like"/>
    <property type="match status" value="1"/>
</dbReference>
<dbReference type="Proteomes" id="UP000520513">
    <property type="component" value="Unassembled WGS sequence"/>
</dbReference>
<keyword evidence="6 7" id="KW-0472">Membrane</keyword>
<dbReference type="FunFam" id="1.10.3720.10:FF:000003">
    <property type="entry name" value="Aliphatic sulfonate ABC transporter permease"/>
    <property type="match status" value="1"/>
</dbReference>
<evidence type="ECO:0000256" key="2">
    <source>
        <dbReference type="ARBA" id="ARBA00022448"/>
    </source>
</evidence>
<dbReference type="GO" id="GO:0010438">
    <property type="term" value="P:cellular response to sulfur starvation"/>
    <property type="evidence" value="ECO:0007669"/>
    <property type="project" value="TreeGrafter"/>
</dbReference>
<keyword evidence="12" id="KW-1185">Reference proteome</keyword>
<dbReference type="PANTHER" id="PTHR30151">
    <property type="entry name" value="ALKANE SULFONATE ABC TRANSPORTER-RELATED, MEMBRANE SUBUNIT"/>
    <property type="match status" value="1"/>
</dbReference>
<evidence type="ECO:0000313" key="11">
    <source>
        <dbReference type="Proteomes" id="UP000520513"/>
    </source>
</evidence>
<protein>
    <submittedName>
        <fullName evidence="10">ABC transporter permease</fullName>
    </submittedName>
</protein>
<dbReference type="RefSeq" id="WP_185710132.1">
    <property type="nucleotide sequence ID" value="NZ_JAAXCY010000010.1"/>
</dbReference>
<dbReference type="Pfam" id="PF00528">
    <property type="entry name" value="BPD_transp_1"/>
    <property type="match status" value="1"/>
</dbReference>
<reference evidence="11 12" key="1">
    <citation type="submission" date="2020-04" db="EMBL/GenBank/DDBJ databases">
        <title>Pseudomonas crami sp. nov., a novel proteolytic bacterial species isolated from cream.</title>
        <authorList>
            <person name="Hofmann K."/>
            <person name="Woller A."/>
            <person name="Huptas C."/>
            <person name="Wenning M."/>
            <person name="Scherer S."/>
            <person name="Doll E.V."/>
        </authorList>
    </citation>
    <scope>NUCLEOTIDE SEQUENCE [LARGE SCALE GENOMIC DNA]</scope>
    <source>
        <strain evidence="9 12">WS 5096</strain>
        <strain evidence="10 11">WS 5106</strain>
    </source>
</reference>
<comment type="similarity">
    <text evidence="7">Belongs to the binding-protein-dependent transport system permease family.</text>
</comment>
<evidence type="ECO:0000313" key="9">
    <source>
        <dbReference type="EMBL" id="MBC2384636.1"/>
    </source>
</evidence>
<dbReference type="GO" id="GO:0042918">
    <property type="term" value="P:alkanesulfonate transmembrane transport"/>
    <property type="evidence" value="ECO:0007669"/>
    <property type="project" value="UniProtKB-ARBA"/>
</dbReference>